<dbReference type="RefSeq" id="WP_194214475.1">
    <property type="nucleotide sequence ID" value="NZ_CP061205.1"/>
</dbReference>
<dbReference type="GO" id="GO:0008237">
    <property type="term" value="F:metallopeptidase activity"/>
    <property type="evidence" value="ECO:0007669"/>
    <property type="project" value="UniProtKB-KW"/>
</dbReference>
<accession>A0ABV7D907</accession>
<dbReference type="Pfam" id="PF12118">
    <property type="entry name" value="SprA-related"/>
    <property type="match status" value="1"/>
</dbReference>
<organism evidence="2 3">
    <name type="scientific">Kordiimonas pumila</name>
    <dbReference type="NCBI Taxonomy" id="2161677"/>
    <lineage>
        <taxon>Bacteria</taxon>
        <taxon>Pseudomonadati</taxon>
        <taxon>Pseudomonadota</taxon>
        <taxon>Alphaproteobacteria</taxon>
        <taxon>Kordiimonadales</taxon>
        <taxon>Kordiimonadaceae</taxon>
        <taxon>Kordiimonas</taxon>
    </lineage>
</organism>
<evidence type="ECO:0000313" key="2">
    <source>
        <dbReference type="EMBL" id="MFC3053703.1"/>
    </source>
</evidence>
<reference evidence="3" key="1">
    <citation type="journal article" date="2019" name="Int. J. Syst. Evol. Microbiol.">
        <title>The Global Catalogue of Microorganisms (GCM) 10K type strain sequencing project: providing services to taxonomists for standard genome sequencing and annotation.</title>
        <authorList>
            <consortium name="The Broad Institute Genomics Platform"/>
            <consortium name="The Broad Institute Genome Sequencing Center for Infectious Disease"/>
            <person name="Wu L."/>
            <person name="Ma J."/>
        </authorList>
    </citation>
    <scope>NUCLEOTIDE SEQUENCE [LARGE SCALE GENOMIC DNA]</scope>
    <source>
        <strain evidence="3">KCTC 62164</strain>
    </source>
</reference>
<feature type="region of interest" description="Disordered" evidence="1">
    <location>
        <begin position="1"/>
        <end position="31"/>
    </location>
</feature>
<sequence length="229" mass="23486">MTTTSILPSSGPPPPGLKRPSVPENLRPKVGASAVTLEKQPVIAQKTDAKAAASVSGLRGPSPVNLGGSGAVVLQVQESASTNVSRDTELSEEDKVALSRLKARDREVRAHEAAHAASGRGYTGSPSFEYVRGADGTQYAVGGHVNIDVSEVPGSPQETIAKMEVVRQAALAPAQPSGQDRAVAAAAAVKLREAQAELAQQNKAENQNGATSDVAAGGQTDQLNLNLLA</sequence>
<keyword evidence="2" id="KW-0645">Protease</keyword>
<feature type="region of interest" description="Disordered" evidence="1">
    <location>
        <begin position="195"/>
        <end position="220"/>
    </location>
</feature>
<comment type="caution">
    <text evidence="2">The sequence shown here is derived from an EMBL/GenBank/DDBJ whole genome shotgun (WGS) entry which is preliminary data.</text>
</comment>
<keyword evidence="2" id="KW-0378">Hydrolase</keyword>
<evidence type="ECO:0000256" key="1">
    <source>
        <dbReference type="SAM" id="MobiDB-lite"/>
    </source>
</evidence>
<name>A0ABV7D907_9PROT</name>
<dbReference type="InterPro" id="IPR021973">
    <property type="entry name" value="SprA-related"/>
</dbReference>
<feature type="compositionally biased region" description="Polar residues" evidence="1">
    <location>
        <begin position="198"/>
        <end position="211"/>
    </location>
</feature>
<protein>
    <submittedName>
        <fullName evidence="2">Metalloprotease CJM1_0395 family protein</fullName>
    </submittedName>
</protein>
<evidence type="ECO:0000313" key="3">
    <source>
        <dbReference type="Proteomes" id="UP001595444"/>
    </source>
</evidence>
<gene>
    <name evidence="2" type="ORF">ACFOKA_17525</name>
</gene>
<keyword evidence="2" id="KW-0482">Metalloprotease</keyword>
<dbReference type="Proteomes" id="UP001595444">
    <property type="component" value="Unassembled WGS sequence"/>
</dbReference>
<proteinExistence type="predicted"/>
<keyword evidence="3" id="KW-1185">Reference proteome</keyword>
<dbReference type="EMBL" id="JBHRSL010000028">
    <property type="protein sequence ID" value="MFC3053703.1"/>
    <property type="molecule type" value="Genomic_DNA"/>
</dbReference>